<gene>
    <name evidence="2" type="ORF">GOODEAATRI_012399</name>
</gene>
<feature type="transmembrane region" description="Helical" evidence="1">
    <location>
        <begin position="48"/>
        <end position="67"/>
    </location>
</feature>
<organism evidence="2 3">
    <name type="scientific">Goodea atripinnis</name>
    <dbReference type="NCBI Taxonomy" id="208336"/>
    <lineage>
        <taxon>Eukaryota</taxon>
        <taxon>Metazoa</taxon>
        <taxon>Chordata</taxon>
        <taxon>Craniata</taxon>
        <taxon>Vertebrata</taxon>
        <taxon>Euteleostomi</taxon>
        <taxon>Actinopterygii</taxon>
        <taxon>Neopterygii</taxon>
        <taxon>Teleostei</taxon>
        <taxon>Neoteleostei</taxon>
        <taxon>Acanthomorphata</taxon>
        <taxon>Ovalentaria</taxon>
        <taxon>Atherinomorphae</taxon>
        <taxon>Cyprinodontiformes</taxon>
        <taxon>Goodeidae</taxon>
        <taxon>Goodea</taxon>
    </lineage>
</organism>
<name>A0ABV0NA22_9TELE</name>
<accession>A0ABV0NA22</accession>
<evidence type="ECO:0000256" key="1">
    <source>
        <dbReference type="SAM" id="Phobius"/>
    </source>
</evidence>
<dbReference type="EMBL" id="JAHRIO010030778">
    <property type="protein sequence ID" value="MEQ2168249.1"/>
    <property type="molecule type" value="Genomic_DNA"/>
</dbReference>
<sequence>KMLWLYGLCFCVCFLQDVIVGILYSILILFFFLPALDMIDSFNLTCRYAPLIIVSIPLALAIFSFTLDTWSTSRGDTAQILGVGAGVALASHINQLVGLMPDLTPDQLPLTVPVLTAGLVCAAMLRFVLGVMVLVAIRTLMKAITIPLVCWVFRVPSLNVRKARQHVEVELPYRYIVYGTMGFSVLFLVPLLFTYLKLS</sequence>
<keyword evidence="1" id="KW-0812">Transmembrane</keyword>
<keyword evidence="3" id="KW-1185">Reference proteome</keyword>
<keyword evidence="1" id="KW-1133">Transmembrane helix</keyword>
<evidence type="ECO:0000313" key="3">
    <source>
        <dbReference type="Proteomes" id="UP001476798"/>
    </source>
</evidence>
<reference evidence="2 3" key="1">
    <citation type="submission" date="2021-06" db="EMBL/GenBank/DDBJ databases">
        <authorList>
            <person name="Palmer J.M."/>
        </authorList>
    </citation>
    <scope>NUCLEOTIDE SEQUENCE [LARGE SCALE GENOMIC DNA]</scope>
    <source>
        <strain evidence="2 3">GA_2019</strain>
        <tissue evidence="2">Muscle</tissue>
    </source>
</reference>
<feature type="transmembrane region" description="Helical" evidence="1">
    <location>
        <begin position="79"/>
        <end position="98"/>
    </location>
</feature>
<evidence type="ECO:0008006" key="4">
    <source>
        <dbReference type="Google" id="ProtNLM"/>
    </source>
</evidence>
<feature type="transmembrane region" description="Helical" evidence="1">
    <location>
        <begin position="7"/>
        <end position="36"/>
    </location>
</feature>
<keyword evidence="1" id="KW-0472">Membrane</keyword>
<comment type="caution">
    <text evidence="2">The sequence shown here is derived from an EMBL/GenBank/DDBJ whole genome shotgun (WGS) entry which is preliminary data.</text>
</comment>
<feature type="non-terminal residue" evidence="2">
    <location>
        <position position="1"/>
    </location>
</feature>
<feature type="transmembrane region" description="Helical" evidence="1">
    <location>
        <begin position="110"/>
        <end position="128"/>
    </location>
</feature>
<dbReference type="Proteomes" id="UP001476798">
    <property type="component" value="Unassembled WGS sequence"/>
</dbReference>
<evidence type="ECO:0000313" key="2">
    <source>
        <dbReference type="EMBL" id="MEQ2168249.1"/>
    </source>
</evidence>
<dbReference type="PANTHER" id="PTHR14969:SF45">
    <property type="entry name" value="SPHINGOSINE-1-PHOSPHATE PHOSPHATASE 1"/>
    <property type="match status" value="1"/>
</dbReference>
<feature type="transmembrane region" description="Helical" evidence="1">
    <location>
        <begin position="175"/>
        <end position="196"/>
    </location>
</feature>
<protein>
    <recommendedName>
        <fullName evidence="4">Sphingosine-1-phosphate phosphatase 1</fullName>
    </recommendedName>
</protein>
<proteinExistence type="predicted"/>
<dbReference type="PANTHER" id="PTHR14969">
    <property type="entry name" value="SPHINGOSINE-1-PHOSPHATE PHOSPHOHYDROLASE"/>
    <property type="match status" value="1"/>
</dbReference>